<sequence>MESKSTCLHFPSSLYYDDLDIFLAFFKRSVDNSLTERVVPGEVSKPSQLSLLDGRQKKLFVANKCCCHVLVGRVLYERDAEQSTETV</sequence>
<dbReference type="EMBL" id="JAIWYP010000015">
    <property type="protein sequence ID" value="KAH3702809.1"/>
    <property type="molecule type" value="Genomic_DNA"/>
</dbReference>
<keyword evidence="2" id="KW-1185">Reference proteome</keyword>
<organism evidence="1 2">
    <name type="scientific">Dreissena polymorpha</name>
    <name type="common">Zebra mussel</name>
    <name type="synonym">Mytilus polymorpha</name>
    <dbReference type="NCBI Taxonomy" id="45954"/>
    <lineage>
        <taxon>Eukaryota</taxon>
        <taxon>Metazoa</taxon>
        <taxon>Spiralia</taxon>
        <taxon>Lophotrochozoa</taxon>
        <taxon>Mollusca</taxon>
        <taxon>Bivalvia</taxon>
        <taxon>Autobranchia</taxon>
        <taxon>Heteroconchia</taxon>
        <taxon>Euheterodonta</taxon>
        <taxon>Imparidentia</taxon>
        <taxon>Neoheterodontei</taxon>
        <taxon>Myida</taxon>
        <taxon>Dreissenoidea</taxon>
        <taxon>Dreissenidae</taxon>
        <taxon>Dreissena</taxon>
    </lineage>
</organism>
<reference evidence="1" key="1">
    <citation type="journal article" date="2019" name="bioRxiv">
        <title>The Genome of the Zebra Mussel, Dreissena polymorpha: A Resource for Invasive Species Research.</title>
        <authorList>
            <person name="McCartney M.A."/>
            <person name="Auch B."/>
            <person name="Kono T."/>
            <person name="Mallez S."/>
            <person name="Zhang Y."/>
            <person name="Obille A."/>
            <person name="Becker A."/>
            <person name="Abrahante J.E."/>
            <person name="Garbe J."/>
            <person name="Badalamenti J.P."/>
            <person name="Herman A."/>
            <person name="Mangelson H."/>
            <person name="Liachko I."/>
            <person name="Sullivan S."/>
            <person name="Sone E.D."/>
            <person name="Koren S."/>
            <person name="Silverstein K.A.T."/>
            <person name="Beckman K.B."/>
            <person name="Gohl D.M."/>
        </authorList>
    </citation>
    <scope>NUCLEOTIDE SEQUENCE</scope>
    <source>
        <strain evidence="1">Duluth1</strain>
        <tissue evidence="1">Whole animal</tissue>
    </source>
</reference>
<accession>A0A9D3YL66</accession>
<gene>
    <name evidence="1" type="ORF">DPMN_077835</name>
</gene>
<proteinExistence type="predicted"/>
<dbReference type="Proteomes" id="UP000828390">
    <property type="component" value="Unassembled WGS sequence"/>
</dbReference>
<protein>
    <submittedName>
        <fullName evidence="1">Uncharacterized protein</fullName>
    </submittedName>
</protein>
<name>A0A9D3YL66_DREPO</name>
<comment type="caution">
    <text evidence="1">The sequence shown here is derived from an EMBL/GenBank/DDBJ whole genome shotgun (WGS) entry which is preliminary data.</text>
</comment>
<reference evidence="1" key="2">
    <citation type="submission" date="2020-11" db="EMBL/GenBank/DDBJ databases">
        <authorList>
            <person name="McCartney M.A."/>
            <person name="Auch B."/>
            <person name="Kono T."/>
            <person name="Mallez S."/>
            <person name="Becker A."/>
            <person name="Gohl D.M."/>
            <person name="Silverstein K.A.T."/>
            <person name="Koren S."/>
            <person name="Bechman K.B."/>
            <person name="Herman A."/>
            <person name="Abrahante J.E."/>
            <person name="Garbe J."/>
        </authorList>
    </citation>
    <scope>NUCLEOTIDE SEQUENCE</scope>
    <source>
        <strain evidence="1">Duluth1</strain>
        <tissue evidence="1">Whole animal</tissue>
    </source>
</reference>
<evidence type="ECO:0000313" key="1">
    <source>
        <dbReference type="EMBL" id="KAH3702809.1"/>
    </source>
</evidence>
<evidence type="ECO:0000313" key="2">
    <source>
        <dbReference type="Proteomes" id="UP000828390"/>
    </source>
</evidence>
<dbReference type="AlphaFoldDB" id="A0A9D3YL66"/>